<keyword evidence="6 11" id="KW-0819">tRNA processing</keyword>
<evidence type="ECO:0000256" key="4">
    <source>
        <dbReference type="ARBA" id="ARBA00022679"/>
    </source>
</evidence>
<evidence type="ECO:0000256" key="5">
    <source>
        <dbReference type="ARBA" id="ARBA00022691"/>
    </source>
</evidence>
<keyword evidence="3 11" id="KW-0963">Cytoplasm</keyword>
<accession>A0ABW2S6S7</accession>
<gene>
    <name evidence="11 15" type="primary">miaB</name>
    <name evidence="15" type="ORF">ACFQU0_00750</name>
</gene>
<dbReference type="GO" id="GO:0035597">
    <property type="term" value="F:tRNA-2-methylthio-N(6)-dimethylallyladenosine(37) synthase activity"/>
    <property type="evidence" value="ECO:0007669"/>
    <property type="project" value="UniProtKB-EC"/>
</dbReference>
<dbReference type="Gene3D" id="3.80.30.20">
    <property type="entry name" value="tm_1862 like domain"/>
    <property type="match status" value="1"/>
</dbReference>
<dbReference type="EMBL" id="JBHTBZ010000004">
    <property type="protein sequence ID" value="MFC7458957.1"/>
    <property type="molecule type" value="Genomic_DNA"/>
</dbReference>
<dbReference type="SFLD" id="SFLDG01082">
    <property type="entry name" value="B12-binding_domain_containing"/>
    <property type="match status" value="1"/>
</dbReference>
<feature type="domain" description="Radical SAM core" evidence="14">
    <location>
        <begin position="141"/>
        <end position="374"/>
    </location>
</feature>
<comment type="catalytic activity">
    <reaction evidence="11">
        <text>N(6)-dimethylallyladenosine(37) in tRNA + (sulfur carrier)-SH + AH2 + 2 S-adenosyl-L-methionine = 2-methylsulfanyl-N(6)-dimethylallyladenosine(37) in tRNA + (sulfur carrier)-H + 5'-deoxyadenosine + L-methionine + A + S-adenosyl-L-homocysteine + 2 H(+)</text>
        <dbReference type="Rhea" id="RHEA:37067"/>
        <dbReference type="Rhea" id="RHEA-COMP:10375"/>
        <dbReference type="Rhea" id="RHEA-COMP:10376"/>
        <dbReference type="Rhea" id="RHEA-COMP:14737"/>
        <dbReference type="Rhea" id="RHEA-COMP:14739"/>
        <dbReference type="ChEBI" id="CHEBI:13193"/>
        <dbReference type="ChEBI" id="CHEBI:15378"/>
        <dbReference type="ChEBI" id="CHEBI:17319"/>
        <dbReference type="ChEBI" id="CHEBI:17499"/>
        <dbReference type="ChEBI" id="CHEBI:29917"/>
        <dbReference type="ChEBI" id="CHEBI:57844"/>
        <dbReference type="ChEBI" id="CHEBI:57856"/>
        <dbReference type="ChEBI" id="CHEBI:59789"/>
        <dbReference type="ChEBI" id="CHEBI:64428"/>
        <dbReference type="ChEBI" id="CHEBI:74415"/>
        <dbReference type="ChEBI" id="CHEBI:74417"/>
        <dbReference type="EC" id="2.8.4.3"/>
    </reaction>
</comment>
<feature type="binding site" evidence="11">
    <location>
        <position position="159"/>
    </location>
    <ligand>
        <name>[4Fe-4S] cluster</name>
        <dbReference type="ChEBI" id="CHEBI:49883"/>
        <label>2</label>
        <note>4Fe-4S-S-AdoMet</note>
    </ligand>
</feature>
<dbReference type="InterPro" id="IPR020612">
    <property type="entry name" value="Methylthiotransferase_CS"/>
</dbReference>
<feature type="binding site" evidence="11">
    <location>
        <position position="49"/>
    </location>
    <ligand>
        <name>[4Fe-4S] cluster</name>
        <dbReference type="ChEBI" id="CHEBI:49883"/>
        <label>1</label>
    </ligand>
</feature>
<dbReference type="InterPro" id="IPR038135">
    <property type="entry name" value="Methylthiotransferase_N_sf"/>
</dbReference>
<dbReference type="PANTHER" id="PTHR43020:SF2">
    <property type="entry name" value="MITOCHONDRIAL TRNA METHYLTHIOTRANSFERASE CDK5RAP1"/>
    <property type="match status" value="1"/>
</dbReference>
<dbReference type="Proteomes" id="UP001596457">
    <property type="component" value="Unassembled WGS sequence"/>
</dbReference>
<dbReference type="PROSITE" id="PS50926">
    <property type="entry name" value="TRAM"/>
    <property type="match status" value="1"/>
</dbReference>
<evidence type="ECO:0000256" key="6">
    <source>
        <dbReference type="ARBA" id="ARBA00022694"/>
    </source>
</evidence>
<dbReference type="SFLD" id="SFLDF00273">
    <property type="entry name" value="(dimethylallyl)adenosine_tRNA"/>
    <property type="match status" value="1"/>
</dbReference>
<keyword evidence="9 11" id="KW-0411">Iron-sulfur</keyword>
<dbReference type="PROSITE" id="PS51449">
    <property type="entry name" value="MTTASE_N"/>
    <property type="match status" value="1"/>
</dbReference>
<dbReference type="InterPro" id="IPR013848">
    <property type="entry name" value="Methylthiotransferase_N"/>
</dbReference>
<comment type="caution">
    <text evidence="15">The sequence shown here is derived from an EMBL/GenBank/DDBJ whole genome shotgun (WGS) entry which is preliminary data.</text>
</comment>
<comment type="subcellular location">
    <subcellularLocation>
        <location evidence="11">Cytoplasm</location>
    </subcellularLocation>
</comment>
<proteinExistence type="inferred from homology"/>
<reference evidence="16" key="1">
    <citation type="journal article" date="2019" name="Int. J. Syst. Evol. Microbiol.">
        <title>The Global Catalogue of Microorganisms (GCM) 10K type strain sequencing project: providing services to taxonomists for standard genome sequencing and annotation.</title>
        <authorList>
            <consortium name="The Broad Institute Genomics Platform"/>
            <consortium name="The Broad Institute Genome Sequencing Center for Infectious Disease"/>
            <person name="Wu L."/>
            <person name="Ma J."/>
        </authorList>
    </citation>
    <scope>NUCLEOTIDE SEQUENCE [LARGE SCALE GENOMIC DNA]</scope>
    <source>
        <strain evidence="16">CCUG 53903</strain>
    </source>
</reference>
<dbReference type="CDD" id="cd01335">
    <property type="entry name" value="Radical_SAM"/>
    <property type="match status" value="1"/>
</dbReference>
<evidence type="ECO:0000256" key="9">
    <source>
        <dbReference type="ARBA" id="ARBA00023014"/>
    </source>
</evidence>
<dbReference type="SFLD" id="SFLDS00029">
    <property type="entry name" value="Radical_SAM"/>
    <property type="match status" value="1"/>
</dbReference>
<dbReference type="Pfam" id="PF01938">
    <property type="entry name" value="TRAM"/>
    <property type="match status" value="1"/>
</dbReference>
<dbReference type="InterPro" id="IPR007197">
    <property type="entry name" value="rSAM"/>
</dbReference>
<evidence type="ECO:0000256" key="10">
    <source>
        <dbReference type="ARBA" id="ARBA00033765"/>
    </source>
</evidence>
<dbReference type="PANTHER" id="PTHR43020">
    <property type="entry name" value="CDK5 REGULATORY SUBUNIT-ASSOCIATED PROTEIN 1"/>
    <property type="match status" value="1"/>
</dbReference>
<protein>
    <recommendedName>
        <fullName evidence="10 11">tRNA-2-methylthio-N(6)-dimethylallyladenosine synthase</fullName>
        <ecNumber evidence="10 11">2.8.4.3</ecNumber>
    </recommendedName>
    <alternativeName>
        <fullName evidence="11">(Dimethylallyl)adenosine tRNA methylthiotransferase MiaB</fullName>
    </alternativeName>
    <alternativeName>
        <fullName evidence="11">tRNA-i(6)A37 methylthiotransferase</fullName>
    </alternativeName>
</protein>
<dbReference type="SMART" id="SM00729">
    <property type="entry name" value="Elp3"/>
    <property type="match status" value="1"/>
</dbReference>
<feature type="binding site" evidence="11">
    <location>
        <position position="12"/>
    </location>
    <ligand>
        <name>[4Fe-4S] cluster</name>
        <dbReference type="ChEBI" id="CHEBI:49883"/>
        <label>1</label>
    </ligand>
</feature>
<dbReference type="HAMAP" id="MF_01864">
    <property type="entry name" value="tRNA_metthiotr_MiaB"/>
    <property type="match status" value="1"/>
</dbReference>
<dbReference type="SFLD" id="SFLDG01061">
    <property type="entry name" value="methylthiotransferase"/>
    <property type="match status" value="1"/>
</dbReference>
<keyword evidence="7 11" id="KW-0479">Metal-binding</keyword>
<feature type="binding site" evidence="11">
    <location>
        <position position="81"/>
    </location>
    <ligand>
        <name>[4Fe-4S] cluster</name>
        <dbReference type="ChEBI" id="CHEBI:49883"/>
        <label>1</label>
    </ligand>
</feature>
<evidence type="ECO:0000256" key="8">
    <source>
        <dbReference type="ARBA" id="ARBA00023004"/>
    </source>
</evidence>
<comment type="cofactor">
    <cofactor evidence="11">
        <name>[4Fe-4S] cluster</name>
        <dbReference type="ChEBI" id="CHEBI:49883"/>
    </cofactor>
    <text evidence="11">Binds 2 [4Fe-4S] clusters. One cluster is coordinated with 3 cysteines and an exchangeable S-adenosyl-L-methionine.</text>
</comment>
<dbReference type="InterPro" id="IPR006463">
    <property type="entry name" value="MiaB_methiolase"/>
</dbReference>
<evidence type="ECO:0000259" key="14">
    <source>
        <dbReference type="PROSITE" id="PS51918"/>
    </source>
</evidence>
<dbReference type="NCBIfam" id="TIGR00089">
    <property type="entry name" value="MiaB/RimO family radical SAM methylthiotransferase"/>
    <property type="match status" value="1"/>
</dbReference>
<dbReference type="InterPro" id="IPR006638">
    <property type="entry name" value="Elp3/MiaA/NifB-like_rSAM"/>
</dbReference>
<keyword evidence="16" id="KW-1185">Reference proteome</keyword>
<feature type="domain" description="MTTase N-terminal" evidence="13">
    <location>
        <begin position="3"/>
        <end position="118"/>
    </location>
</feature>
<dbReference type="InterPro" id="IPR005839">
    <property type="entry name" value="Methylthiotransferase"/>
</dbReference>
<evidence type="ECO:0000256" key="3">
    <source>
        <dbReference type="ARBA" id="ARBA00022490"/>
    </source>
</evidence>
<keyword evidence="4 11" id="KW-0808">Transferase</keyword>
<dbReference type="Pfam" id="PF00919">
    <property type="entry name" value="UPF0004"/>
    <property type="match status" value="1"/>
</dbReference>
<dbReference type="RefSeq" id="WP_382197914.1">
    <property type="nucleotide sequence ID" value="NZ_JBHTBZ010000004.1"/>
</dbReference>
<feature type="domain" description="TRAM" evidence="12">
    <location>
        <begin position="377"/>
        <end position="440"/>
    </location>
</feature>
<evidence type="ECO:0000256" key="11">
    <source>
        <dbReference type="HAMAP-Rule" id="MF_01864"/>
    </source>
</evidence>
<dbReference type="SUPFAM" id="SSF102114">
    <property type="entry name" value="Radical SAM enzymes"/>
    <property type="match status" value="1"/>
</dbReference>
<feature type="binding site" evidence="11">
    <location>
        <position position="162"/>
    </location>
    <ligand>
        <name>[4Fe-4S] cluster</name>
        <dbReference type="ChEBI" id="CHEBI:49883"/>
        <label>2</label>
        <note>4Fe-4S-S-AdoMet</note>
    </ligand>
</feature>
<keyword evidence="2 11" id="KW-0004">4Fe-4S</keyword>
<dbReference type="InterPro" id="IPR023404">
    <property type="entry name" value="rSAM_horseshoe"/>
</dbReference>
<keyword evidence="5 11" id="KW-0949">S-adenosyl-L-methionine</keyword>
<dbReference type="Gene3D" id="3.40.50.12160">
    <property type="entry name" value="Methylthiotransferase, N-terminal domain"/>
    <property type="match status" value="1"/>
</dbReference>
<dbReference type="InterPro" id="IPR002792">
    <property type="entry name" value="TRAM_dom"/>
</dbReference>
<name>A0ABW2S6S7_9BURK</name>
<comment type="subunit">
    <text evidence="11">Monomer.</text>
</comment>
<dbReference type="EC" id="2.8.4.3" evidence="10 11"/>
<feature type="binding site" evidence="11">
    <location>
        <position position="155"/>
    </location>
    <ligand>
        <name>[4Fe-4S] cluster</name>
        <dbReference type="ChEBI" id="CHEBI:49883"/>
        <label>2</label>
        <note>4Fe-4S-S-AdoMet</note>
    </ligand>
</feature>
<keyword evidence="8 11" id="KW-0408">Iron</keyword>
<evidence type="ECO:0000256" key="1">
    <source>
        <dbReference type="ARBA" id="ARBA00003234"/>
    </source>
</evidence>
<dbReference type="InterPro" id="IPR058240">
    <property type="entry name" value="rSAM_sf"/>
</dbReference>
<evidence type="ECO:0000256" key="7">
    <source>
        <dbReference type="ARBA" id="ARBA00022723"/>
    </source>
</evidence>
<evidence type="ECO:0000259" key="12">
    <source>
        <dbReference type="PROSITE" id="PS50926"/>
    </source>
</evidence>
<dbReference type="PROSITE" id="PS51918">
    <property type="entry name" value="RADICAL_SAM"/>
    <property type="match status" value="1"/>
</dbReference>
<comment type="similarity">
    <text evidence="11">Belongs to the methylthiotransferase family. MiaB subfamily.</text>
</comment>
<comment type="function">
    <text evidence="1 11">Catalyzes the methylthiolation of N6-(dimethylallyl)adenosine (i(6)A), leading to the formation of 2-methylthio-N6-(dimethylallyl)adenosine (ms(2)i(6)A) at position 37 in tRNAs that read codons beginning with uridine.</text>
</comment>
<dbReference type="Pfam" id="PF04055">
    <property type="entry name" value="Radical_SAM"/>
    <property type="match status" value="1"/>
</dbReference>
<evidence type="ECO:0000256" key="2">
    <source>
        <dbReference type="ARBA" id="ARBA00022485"/>
    </source>
</evidence>
<evidence type="ECO:0000259" key="13">
    <source>
        <dbReference type="PROSITE" id="PS51449"/>
    </source>
</evidence>
<evidence type="ECO:0000313" key="16">
    <source>
        <dbReference type="Proteomes" id="UP001596457"/>
    </source>
</evidence>
<sequence length="446" mass="49543">MAKKVFIKTFGCQMNEYDSDKMADVLGAAQGYEPTQDVEEADLILFNTCSVREKAQEKVFSDLGRVKHLKEKGVLIGVGGCVASQEGEAIIKRAPYVDVVFGPQTLHRLPEMLNARASLARPQVDISFPEIEKFDHLPPARVDGASAFVSIMEGCSKYCSYCVVPYTRGEEVSRPFEDVLVEVAGLADQGVKEVTLLGQNVNAYRGKMGETSEIADFALLLEYVADIPGIERIRYTTSHPNEFTPRLIEAYGKIPKLVNHLHLPVQHGSDRILMAMKRGYTAMEYKSTIRKLRAIRPDLSLSSDFIVGFPGETDEDFAKMMKLIDDVGFDASFSFIFSPRPGTPAANLPDDTPHEVKLKRLQHLQAVIEDNVRRISASREGTVQRLLVEGPSRKDASELMGRTECNRIVNFKGQPRLIGQMVDVRITEALPHSLRAEVLVKEGLSA</sequence>
<organism evidence="15 16">
    <name type="scientific">Hydrogenophaga defluvii</name>
    <dbReference type="NCBI Taxonomy" id="249410"/>
    <lineage>
        <taxon>Bacteria</taxon>
        <taxon>Pseudomonadati</taxon>
        <taxon>Pseudomonadota</taxon>
        <taxon>Betaproteobacteria</taxon>
        <taxon>Burkholderiales</taxon>
        <taxon>Comamonadaceae</taxon>
        <taxon>Hydrogenophaga</taxon>
    </lineage>
</organism>
<dbReference type="NCBIfam" id="TIGR01574">
    <property type="entry name" value="miaB-methiolase"/>
    <property type="match status" value="1"/>
</dbReference>
<dbReference type="PROSITE" id="PS01278">
    <property type="entry name" value="MTTASE_RADICAL"/>
    <property type="match status" value="1"/>
</dbReference>
<evidence type="ECO:0000313" key="15">
    <source>
        <dbReference type="EMBL" id="MFC7458957.1"/>
    </source>
</evidence>